<dbReference type="SUPFAM" id="SSF56672">
    <property type="entry name" value="DNA/RNA polymerases"/>
    <property type="match status" value="1"/>
</dbReference>
<dbReference type="PANTHER" id="PTHR33064">
    <property type="entry name" value="POL PROTEIN"/>
    <property type="match status" value="1"/>
</dbReference>
<evidence type="ECO:0000313" key="2">
    <source>
        <dbReference type="Proteomes" id="UP000807342"/>
    </source>
</evidence>
<evidence type="ECO:0000313" key="1">
    <source>
        <dbReference type="EMBL" id="KAF9441469.1"/>
    </source>
</evidence>
<accession>A0A9P5WYP0</accession>
<comment type="caution">
    <text evidence="1">The sequence shown here is derived from an EMBL/GenBank/DDBJ whole genome shotgun (WGS) entry which is preliminary data.</text>
</comment>
<gene>
    <name evidence="1" type="ORF">P691DRAFT_854358</name>
</gene>
<dbReference type="OrthoDB" id="1750432at2759"/>
<dbReference type="InterPro" id="IPR051320">
    <property type="entry name" value="Viral_Replic_Matur_Polypro"/>
</dbReference>
<dbReference type="EMBL" id="MU151898">
    <property type="protein sequence ID" value="KAF9441469.1"/>
    <property type="molecule type" value="Genomic_DNA"/>
</dbReference>
<dbReference type="InterPro" id="IPR043502">
    <property type="entry name" value="DNA/RNA_pol_sf"/>
</dbReference>
<dbReference type="AlphaFoldDB" id="A0A9P5WYP0"/>
<dbReference type="Gene3D" id="3.30.70.270">
    <property type="match status" value="1"/>
</dbReference>
<name>A0A9P5WYP0_9AGAR</name>
<reference evidence="1" key="1">
    <citation type="submission" date="2020-11" db="EMBL/GenBank/DDBJ databases">
        <authorList>
            <consortium name="DOE Joint Genome Institute"/>
            <person name="Ahrendt S."/>
            <person name="Riley R."/>
            <person name="Andreopoulos W."/>
            <person name="Labutti K."/>
            <person name="Pangilinan J."/>
            <person name="Ruiz-Duenas F.J."/>
            <person name="Barrasa J.M."/>
            <person name="Sanchez-Garcia M."/>
            <person name="Camarero S."/>
            <person name="Miyauchi S."/>
            <person name="Serrano A."/>
            <person name="Linde D."/>
            <person name="Babiker R."/>
            <person name="Drula E."/>
            <person name="Ayuso-Fernandez I."/>
            <person name="Pacheco R."/>
            <person name="Padilla G."/>
            <person name="Ferreira P."/>
            <person name="Barriuso J."/>
            <person name="Kellner H."/>
            <person name="Castanera R."/>
            <person name="Alfaro M."/>
            <person name="Ramirez L."/>
            <person name="Pisabarro A.G."/>
            <person name="Kuo A."/>
            <person name="Tritt A."/>
            <person name="Lipzen A."/>
            <person name="He G."/>
            <person name="Yan M."/>
            <person name="Ng V."/>
            <person name="Cullen D."/>
            <person name="Martin F."/>
            <person name="Rosso M.-N."/>
            <person name="Henrissat B."/>
            <person name="Hibbett D."/>
            <person name="Martinez A.T."/>
            <person name="Grigoriev I.V."/>
        </authorList>
    </citation>
    <scope>NUCLEOTIDE SEQUENCE</scope>
    <source>
        <strain evidence="1">MF-IS2</strain>
    </source>
</reference>
<dbReference type="InterPro" id="IPR043128">
    <property type="entry name" value="Rev_trsase/Diguanyl_cyclase"/>
</dbReference>
<dbReference type="PANTHER" id="PTHR33064:SF37">
    <property type="entry name" value="RIBONUCLEASE H"/>
    <property type="match status" value="1"/>
</dbReference>
<proteinExistence type="predicted"/>
<organism evidence="1 2">
    <name type="scientific">Macrolepiota fuliginosa MF-IS2</name>
    <dbReference type="NCBI Taxonomy" id="1400762"/>
    <lineage>
        <taxon>Eukaryota</taxon>
        <taxon>Fungi</taxon>
        <taxon>Dikarya</taxon>
        <taxon>Basidiomycota</taxon>
        <taxon>Agaricomycotina</taxon>
        <taxon>Agaricomycetes</taxon>
        <taxon>Agaricomycetidae</taxon>
        <taxon>Agaricales</taxon>
        <taxon>Agaricineae</taxon>
        <taxon>Agaricaceae</taxon>
        <taxon>Macrolepiota</taxon>
    </lineage>
</organism>
<keyword evidence="2" id="KW-1185">Reference proteome</keyword>
<protein>
    <submittedName>
        <fullName evidence="1">DNA/RNA polymerase</fullName>
    </submittedName>
</protein>
<dbReference type="Proteomes" id="UP000807342">
    <property type="component" value="Unassembled WGS sequence"/>
</dbReference>
<sequence>MYHSSLGPGWSHYNKYRSEATKGCPDQLWHLWNVKKDAYVESGHWELKPVRSAVPMLLLTKPGKPGELTKLQTIVDLYGGDPMQLGKSKYRSSIDLLDAYEQIRVKLGHVEHTAMNTLSRTMNLLDNLFIYMEDLESHVEAVMTTIDILEVEKFYVNPRKMQLLKEVLLALGWVVSNEGICMDLDKVDNLAKWKMPTNKELLHGFLGSAGSLADNIE</sequence>